<comment type="caution">
    <text evidence="5">The sequence shown here is derived from an EMBL/GenBank/DDBJ whole genome shotgun (WGS) entry which is preliminary data.</text>
</comment>
<reference evidence="5" key="1">
    <citation type="journal article" date="2018" name="Int. J. Syst. Evol. Microbiol.">
        <title>Neptunicella marina gen. nov., sp. nov., isolated from surface seawater.</title>
        <authorList>
            <person name="Liu X."/>
            <person name="Lai Q."/>
            <person name="Du Y."/>
            <person name="Zhang X."/>
            <person name="Liu Z."/>
            <person name="Sun F."/>
            <person name="Shao Z."/>
        </authorList>
    </citation>
    <scope>NUCLEOTIDE SEQUENCE</scope>
    <source>
        <strain evidence="5">S27-2</strain>
    </source>
</reference>
<dbReference type="InterPro" id="IPR013785">
    <property type="entry name" value="Aldolase_TIM"/>
</dbReference>
<gene>
    <name evidence="5" type="ORF">H8B19_10135</name>
</gene>
<dbReference type="PANTHER" id="PTHR43819">
    <property type="entry name" value="ARCHAEAL-TYPE GLUTAMATE SYNTHASE [NADPH]"/>
    <property type="match status" value="1"/>
</dbReference>
<feature type="region of interest" description="Disordered" evidence="3">
    <location>
        <begin position="533"/>
        <end position="552"/>
    </location>
</feature>
<evidence type="ECO:0000256" key="1">
    <source>
        <dbReference type="ARBA" id="ARBA00009716"/>
    </source>
</evidence>
<reference evidence="5" key="2">
    <citation type="submission" date="2020-08" db="EMBL/GenBank/DDBJ databases">
        <authorList>
            <person name="Lai Q."/>
        </authorList>
    </citation>
    <scope>NUCLEOTIDE SEQUENCE</scope>
    <source>
        <strain evidence="5">S27-2</strain>
    </source>
</reference>
<dbReference type="AlphaFoldDB" id="A0A8J6IRP2"/>
<dbReference type="CDD" id="cd02808">
    <property type="entry name" value="GltS_FMN"/>
    <property type="match status" value="1"/>
</dbReference>
<proteinExistence type="inferred from homology"/>
<dbReference type="Gene3D" id="3.20.20.70">
    <property type="entry name" value="Aldolase class I"/>
    <property type="match status" value="1"/>
</dbReference>
<accession>A0A8J6IRP2</accession>
<dbReference type="GO" id="GO:0006537">
    <property type="term" value="P:glutamate biosynthetic process"/>
    <property type="evidence" value="ECO:0007669"/>
    <property type="project" value="InterPro"/>
</dbReference>
<dbReference type="InterPro" id="IPR024188">
    <property type="entry name" value="GltB"/>
</dbReference>
<dbReference type="SUPFAM" id="SSF51395">
    <property type="entry name" value="FMN-linked oxidoreductases"/>
    <property type="match status" value="1"/>
</dbReference>
<feature type="domain" description="Glutamate synthase" evidence="4">
    <location>
        <begin position="155"/>
        <end position="470"/>
    </location>
</feature>
<evidence type="ECO:0000313" key="6">
    <source>
        <dbReference type="Proteomes" id="UP000601768"/>
    </source>
</evidence>
<feature type="compositionally biased region" description="Basic and acidic residues" evidence="3">
    <location>
        <begin position="537"/>
        <end position="546"/>
    </location>
</feature>
<evidence type="ECO:0000256" key="3">
    <source>
        <dbReference type="SAM" id="MobiDB-lite"/>
    </source>
</evidence>
<dbReference type="PANTHER" id="PTHR43819:SF1">
    <property type="entry name" value="ARCHAEAL-TYPE GLUTAMATE SYNTHASE [NADPH]"/>
    <property type="match status" value="1"/>
</dbReference>
<evidence type="ECO:0000259" key="4">
    <source>
        <dbReference type="Pfam" id="PF01645"/>
    </source>
</evidence>
<name>A0A8J6IRP2_9ALTE</name>
<dbReference type="GO" id="GO:0015930">
    <property type="term" value="F:glutamate synthase activity"/>
    <property type="evidence" value="ECO:0007669"/>
    <property type="project" value="InterPro"/>
</dbReference>
<protein>
    <submittedName>
        <fullName evidence="5">FMN-binding glutamate synthase family protein</fullName>
    </submittedName>
</protein>
<sequence>MYRVLVVVLLLTVLSVVTAMSIWPGAWWALLILLPLSVMGLYDLVQSSHTLWRNFPIVGRGRWVMEFFRPFVRQYFFESETDGVPISRMFRTLIYQRAKGSLDSNPYGTKLDTHAVGYEWIGHSIAAKHHESHHNEARIVVGGPDCKQPYSAAILNISAMSFGALSNNAIRALNKAAMLGEFYHNTGEGSVSPYHLEHGGDLVWQIGTGYFGCRDNDGHFSPDNFARVASQNSIKMIEIKLSQGAKPGHGGILPADKNTAEIARIRLVEQGTQVNSPPGHSAFSTPIEMMHFIAQLRELSGGKPVGFKLCIGRMSEFVAVCKAMVKTGIKPDFITVDGGEGGTGAAPLEYSNSVGMPLTEALAFVHDALTGFDLRKDIRIIASGKVFSGFHLVKNLALGADMCNSARGMMVALGCVQSLVCNTNKCPTGIATQDPKLIRGLVVEDKAERVARYQRETVKAVMEIIASAGLRHSEHLNRSHIFRRITQTEVRRYDEIYTNLRTGSLLNGDVPHKFEQAMKESVADSFFPKEFVEETEDGLKQGESSHPHKQAS</sequence>
<comment type="similarity">
    <text evidence="1 2">Belongs to the glutamate synthase family.</text>
</comment>
<organism evidence="5 6">
    <name type="scientific">Neptunicella marina</name>
    <dbReference type="NCBI Taxonomy" id="2125989"/>
    <lineage>
        <taxon>Bacteria</taxon>
        <taxon>Pseudomonadati</taxon>
        <taxon>Pseudomonadota</taxon>
        <taxon>Gammaproteobacteria</taxon>
        <taxon>Alteromonadales</taxon>
        <taxon>Alteromonadaceae</taxon>
        <taxon>Neptunicella</taxon>
    </lineage>
</organism>
<dbReference type="PIRSF" id="PIRSF006429">
    <property type="entry name" value="GOGAT_lg_2"/>
    <property type="match status" value="1"/>
</dbReference>
<dbReference type="Proteomes" id="UP000601768">
    <property type="component" value="Unassembled WGS sequence"/>
</dbReference>
<dbReference type="PIRSF" id="PIRSF500060">
    <property type="entry name" value="UCP500060"/>
    <property type="match status" value="1"/>
</dbReference>
<evidence type="ECO:0000313" key="5">
    <source>
        <dbReference type="EMBL" id="MBC3766240.1"/>
    </source>
</evidence>
<dbReference type="Pfam" id="PF01645">
    <property type="entry name" value="Glu_synthase"/>
    <property type="match status" value="1"/>
</dbReference>
<dbReference type="InterPro" id="IPR002932">
    <property type="entry name" value="Glu_synthdom"/>
</dbReference>
<keyword evidence="6" id="KW-1185">Reference proteome</keyword>
<dbReference type="InterPro" id="IPR027283">
    <property type="entry name" value="YerD"/>
</dbReference>
<dbReference type="RefSeq" id="WP_186506763.1">
    <property type="nucleotide sequence ID" value="NZ_JACNEP010000007.1"/>
</dbReference>
<evidence type="ECO:0000256" key="2">
    <source>
        <dbReference type="PIRNR" id="PIRNR006429"/>
    </source>
</evidence>
<dbReference type="EMBL" id="JACNEP010000007">
    <property type="protein sequence ID" value="MBC3766240.1"/>
    <property type="molecule type" value="Genomic_DNA"/>
</dbReference>